<gene>
    <name evidence="2" type="primary">bap</name>
    <name evidence="2" type="ordered locus">Hqrw_1015</name>
</gene>
<dbReference type="KEGG" id="hwc:Hqrw_1015"/>
<reference evidence="2 3" key="1">
    <citation type="journal article" date="2011" name="PLoS ONE">
        <title>Haloquadratum walsbyi: limited diversity in a global pond.</title>
        <authorList>
            <person name="Dyall-Smith M."/>
            <person name="Pfeiffer F."/>
            <person name="Klee K."/>
            <person name="Palm P."/>
            <person name="Gross K."/>
            <person name="Schuster S.C."/>
            <person name="Rampp M."/>
            <person name="Oesterhelt D."/>
        </authorList>
    </citation>
    <scope>NUCLEOTIDE SEQUENCE [LARGE SCALE GENOMIC DNA]</scope>
    <source>
        <strain evidence="3">DSM 16854 / JCM 12705 / C23</strain>
    </source>
</reference>
<keyword evidence="1" id="KW-0472">Membrane</keyword>
<dbReference type="HOGENOM" id="CLU_193448_0_0_2"/>
<feature type="transmembrane region" description="Helical" evidence="1">
    <location>
        <begin position="21"/>
        <end position="46"/>
    </location>
</feature>
<dbReference type="Proteomes" id="UP000007954">
    <property type="component" value="Chromosome"/>
</dbReference>
<accession>G0LFX7</accession>
<evidence type="ECO:0000256" key="1">
    <source>
        <dbReference type="SAM" id="Phobius"/>
    </source>
</evidence>
<evidence type="ECO:0000313" key="2">
    <source>
        <dbReference type="EMBL" id="CCC38997.1"/>
    </source>
</evidence>
<keyword evidence="1" id="KW-1133">Transmembrane helix</keyword>
<evidence type="ECO:0000313" key="3">
    <source>
        <dbReference type="Proteomes" id="UP000007954"/>
    </source>
</evidence>
<feature type="transmembrane region" description="Helical" evidence="1">
    <location>
        <begin position="52"/>
        <end position="74"/>
    </location>
</feature>
<protein>
    <submittedName>
        <fullName evidence="2">Bacterioopsin-associated protein</fullName>
    </submittedName>
</protein>
<proteinExistence type="predicted"/>
<name>G0LFX7_HALWC</name>
<dbReference type="EMBL" id="FR746099">
    <property type="protein sequence ID" value="CCC38997.1"/>
    <property type="molecule type" value="Genomic_DNA"/>
</dbReference>
<sequence length="83" mass="9049">MTMNQNDGEKEPLAPESLNQQALIGLILSVIIGVGGLFALPAIQAIFQLQFFPAFTIVLVIELIATAGVVISMFRLHREQHFG</sequence>
<keyword evidence="1" id="KW-0812">Transmembrane</keyword>
<organism evidence="2 3">
    <name type="scientific">Haloquadratum walsbyi (strain DSM 16854 / JCM 12705 / C23)</name>
    <dbReference type="NCBI Taxonomy" id="768065"/>
    <lineage>
        <taxon>Archaea</taxon>
        <taxon>Methanobacteriati</taxon>
        <taxon>Methanobacteriota</taxon>
        <taxon>Stenosarchaea group</taxon>
        <taxon>Halobacteria</taxon>
        <taxon>Halobacteriales</taxon>
        <taxon>Haloferacaceae</taxon>
        <taxon>Haloquadratum</taxon>
    </lineage>
</organism>
<dbReference type="AlphaFoldDB" id="G0LFX7"/>